<sequence>MLFFRKTPNITLKSLSYLRRRFATTLITKPFPDNPTVAYYDDLAADAFSSGDYSALRDVLNKRVQDGFKNSKHTFSFITHSNCSPSIIDKLVETVSHLNGGITRRNALDLLVTRLCKIRRTEEALRVIETLARGGVCVPAACTFYPILSFLTREKSLDHAWRVVDVMAEFGIRLDLIGYNLFLKAYCYGGEFDEAAGVLRKMEEEGIAADSRTFDALVLGACRAGKVDGAMVILRRMVDDGVYMMYSTHMYVIGALLRMKCYEDVMRYVRSFVGRDKLLDAQLLGVLASKLMNLKKVEEAMSILEEMKQRGVPMGYKLRDFYKTNAGKENGARVDAVIAEGGNGTAAAAFQTVTVSFFFCSDSRHALHFRPERRSKPISPPSSLCLGLQSWFQRHSCPRSGPYHHHRVRVGEASEEERKPLPCLGSLMDLRDFKSDFLPTTLNPSSTYLQLSPLRPFHKPFHKTPNLKFDLHIHFSVVSLSQTLKPGSESSILGRNSPGKIRDLRCYAGRSKKSGGDGSSGGRIEGAAELRSRWRRINSARTKKYAESLFYRLKNPHGGGNYPDNFTEDELQQIGLGYDRMVRFMEKDDPNLRHPYDWYKYGQYGPYSWRGVVVGDPVRGGITDECVTLISEVRDHEEWEKIEQAEMAEDYGEKVKQLDQSKLRYFWVFVRHPRWRLSELPWEQWTLVCEVVLEAGKQRLDKWNLMGRLGNKARSAIGQCAAWMRPDIIYVKKPVFSVEQDFLFELENDDGSVELCTYYGGLCKIVKVNQKAFVDDVVNAYDKLSDQKKSKCLEFLLKNHPLELLHPYTKEWKAKLEEMELGCDAPDEEDDAVVDDPNDTEILDWIEDEGSDDVANDDDDEEEEEELNDDDDVDPYKNQDLYMDMEEGEDGKYEAMEENETDFNWNEEFEKALSSGDAMENLARKALETNKKLNKKQPMMHNVEEETTPSVDGDETALRGKRAKVSPEEWKYIGIGKWRKRIKRSRIPPELFLRGVVRPFTYRNLVKEIVLTRHAILDGEIGAQG</sequence>
<dbReference type="Pfam" id="PF01535">
    <property type="entry name" value="PPR"/>
    <property type="match status" value="1"/>
</dbReference>
<dbReference type="PROSITE" id="PS51375">
    <property type="entry name" value="PPR"/>
    <property type="match status" value="3"/>
</dbReference>
<evidence type="ECO:0000313" key="5">
    <source>
        <dbReference type="EMBL" id="QCD95049.1"/>
    </source>
</evidence>
<feature type="region of interest" description="Disordered" evidence="3">
    <location>
        <begin position="843"/>
        <end position="877"/>
    </location>
</feature>
<dbReference type="EMBL" id="CP039349">
    <property type="protein sequence ID" value="QCD95049.1"/>
    <property type="molecule type" value="Genomic_DNA"/>
</dbReference>
<feature type="repeat" description="PPR" evidence="2">
    <location>
        <begin position="280"/>
        <end position="314"/>
    </location>
</feature>
<dbReference type="Proteomes" id="UP000501690">
    <property type="component" value="Linkage Group LG5"/>
</dbReference>
<dbReference type="Pfam" id="PF23276">
    <property type="entry name" value="TPR_24"/>
    <property type="match status" value="1"/>
</dbReference>
<gene>
    <name evidence="5" type="ORF">DEO72_LG5g3142</name>
</gene>
<evidence type="ECO:0000256" key="1">
    <source>
        <dbReference type="ARBA" id="ARBA00022737"/>
    </source>
</evidence>
<dbReference type="NCBIfam" id="TIGR00756">
    <property type="entry name" value="PPR"/>
    <property type="match status" value="1"/>
</dbReference>
<dbReference type="InterPro" id="IPR011990">
    <property type="entry name" value="TPR-like_helical_dom_sf"/>
</dbReference>
<name>A0A4D6M1A6_VIGUN</name>
<evidence type="ECO:0000313" key="6">
    <source>
        <dbReference type="Proteomes" id="UP000501690"/>
    </source>
</evidence>
<feature type="compositionally biased region" description="Acidic residues" evidence="3">
    <location>
        <begin position="843"/>
        <end position="873"/>
    </location>
</feature>
<dbReference type="PANTHER" id="PTHR37911">
    <property type="entry name" value="OSJNBA0067K08.20 PROTEIN"/>
    <property type="match status" value="1"/>
</dbReference>
<proteinExistence type="predicted"/>
<evidence type="ECO:0000256" key="3">
    <source>
        <dbReference type="SAM" id="MobiDB-lite"/>
    </source>
</evidence>
<dbReference type="Gene3D" id="1.25.40.10">
    <property type="entry name" value="Tetratricopeptide repeat domain"/>
    <property type="match status" value="1"/>
</dbReference>
<protein>
    <submittedName>
        <fullName evidence="5">Pentatricopeptide repeat</fullName>
    </submittedName>
</protein>
<feature type="domain" description="Pentatricopeptide repeat-containing protein-mitochondrial" evidence="4">
    <location>
        <begin position="153"/>
        <end position="266"/>
    </location>
</feature>
<feature type="repeat" description="PPR" evidence="2">
    <location>
        <begin position="210"/>
        <end position="244"/>
    </location>
</feature>
<dbReference type="AlphaFoldDB" id="A0A4D6M1A6"/>
<evidence type="ECO:0000259" key="4">
    <source>
        <dbReference type="Pfam" id="PF23276"/>
    </source>
</evidence>
<reference evidence="5 6" key="1">
    <citation type="submission" date="2019-04" db="EMBL/GenBank/DDBJ databases">
        <title>An improved genome assembly and genetic linkage map for asparagus bean, Vigna unguiculata ssp. sesquipedialis.</title>
        <authorList>
            <person name="Xia Q."/>
            <person name="Zhang R."/>
            <person name="Dong Y."/>
        </authorList>
    </citation>
    <scope>NUCLEOTIDE SEQUENCE [LARGE SCALE GENOMIC DNA]</scope>
    <source>
        <tissue evidence="5">Leaf</tissue>
    </source>
</reference>
<keyword evidence="1" id="KW-0677">Repeat</keyword>
<accession>A0A4D6M1A6</accession>
<feature type="repeat" description="PPR" evidence="2">
    <location>
        <begin position="175"/>
        <end position="209"/>
    </location>
</feature>
<dbReference type="InterPro" id="IPR057027">
    <property type="entry name" value="TPR_mt"/>
</dbReference>
<dbReference type="PANTHER" id="PTHR37911:SF1">
    <property type="entry name" value="OS04G0497900 PROTEIN"/>
    <property type="match status" value="1"/>
</dbReference>
<keyword evidence="6" id="KW-1185">Reference proteome</keyword>
<evidence type="ECO:0000256" key="2">
    <source>
        <dbReference type="PROSITE-ProRule" id="PRU00708"/>
    </source>
</evidence>
<organism evidence="5 6">
    <name type="scientific">Vigna unguiculata</name>
    <name type="common">Cowpea</name>
    <dbReference type="NCBI Taxonomy" id="3917"/>
    <lineage>
        <taxon>Eukaryota</taxon>
        <taxon>Viridiplantae</taxon>
        <taxon>Streptophyta</taxon>
        <taxon>Embryophyta</taxon>
        <taxon>Tracheophyta</taxon>
        <taxon>Spermatophyta</taxon>
        <taxon>Magnoliopsida</taxon>
        <taxon>eudicotyledons</taxon>
        <taxon>Gunneridae</taxon>
        <taxon>Pentapetalae</taxon>
        <taxon>rosids</taxon>
        <taxon>fabids</taxon>
        <taxon>Fabales</taxon>
        <taxon>Fabaceae</taxon>
        <taxon>Papilionoideae</taxon>
        <taxon>50 kb inversion clade</taxon>
        <taxon>NPAAA clade</taxon>
        <taxon>indigoferoid/millettioid clade</taxon>
        <taxon>Phaseoleae</taxon>
        <taxon>Vigna</taxon>
    </lineage>
</organism>
<dbReference type="InterPro" id="IPR002885">
    <property type="entry name" value="PPR_rpt"/>
</dbReference>